<name>A0A9X2ZGZ9_9FLAO</name>
<comment type="caution">
    <text evidence="1">The sequence shown here is derived from an EMBL/GenBank/DDBJ whole genome shotgun (WGS) entry which is preliminary data.</text>
</comment>
<evidence type="ECO:0000313" key="1">
    <source>
        <dbReference type="EMBL" id="MCV9930954.1"/>
    </source>
</evidence>
<dbReference type="EMBL" id="JAOZEV010000001">
    <property type="protein sequence ID" value="MCV9930954.1"/>
    <property type="molecule type" value="Genomic_DNA"/>
</dbReference>
<dbReference type="RefSeq" id="WP_264285347.1">
    <property type="nucleotide sequence ID" value="NZ_JAOZEV010000001.1"/>
</dbReference>
<proteinExistence type="predicted"/>
<evidence type="ECO:0008006" key="3">
    <source>
        <dbReference type="Google" id="ProtNLM"/>
    </source>
</evidence>
<accession>A0A9X2ZGZ9</accession>
<gene>
    <name evidence="1" type="ORF">OIU80_01535</name>
</gene>
<protein>
    <recommendedName>
        <fullName evidence="3">MlpB protein</fullName>
    </recommendedName>
</protein>
<dbReference type="AlphaFoldDB" id="A0A9X2ZGZ9"/>
<keyword evidence="2" id="KW-1185">Reference proteome</keyword>
<reference evidence="1" key="1">
    <citation type="submission" date="2022-10" db="EMBL/GenBank/DDBJ databases">
        <title>Two novel species of Flavobacterium.</title>
        <authorList>
            <person name="Liu Q."/>
            <person name="Xin Y.-H."/>
        </authorList>
    </citation>
    <scope>NUCLEOTIDE SEQUENCE</scope>
    <source>
        <strain evidence="1">LS1R47</strain>
    </source>
</reference>
<dbReference type="PROSITE" id="PS51257">
    <property type="entry name" value="PROKAR_LIPOPROTEIN"/>
    <property type="match status" value="1"/>
</dbReference>
<evidence type="ECO:0000313" key="2">
    <source>
        <dbReference type="Proteomes" id="UP001151133"/>
    </source>
</evidence>
<sequence length="144" mass="16381">MKTYSKYLIIATIATVLISCKNKETKEQIVAQTQQEQPVQQNTAPNKAKHVPNDEVCMVNDKHMGKKQMEVPFNGKMYFGCCAMCVERIPNDESVRKATDPFTGEKIDKASAYIVSLNQEGNVAYFASEENFQKFMKDNERTKN</sequence>
<dbReference type="Proteomes" id="UP001151133">
    <property type="component" value="Unassembled WGS sequence"/>
</dbReference>
<organism evidence="1 2">
    <name type="scientific">Flavobacterium frigoritolerans</name>
    <dbReference type="NCBI Taxonomy" id="2987686"/>
    <lineage>
        <taxon>Bacteria</taxon>
        <taxon>Pseudomonadati</taxon>
        <taxon>Bacteroidota</taxon>
        <taxon>Flavobacteriia</taxon>
        <taxon>Flavobacteriales</taxon>
        <taxon>Flavobacteriaceae</taxon>
        <taxon>Flavobacterium</taxon>
    </lineage>
</organism>